<dbReference type="InterPro" id="IPR028939">
    <property type="entry name" value="P5C_Rdtase_cat_N"/>
</dbReference>
<evidence type="ECO:0000256" key="8">
    <source>
        <dbReference type="ARBA" id="ARBA00058118"/>
    </source>
</evidence>
<accession>A0AAV4LBH9</accession>
<dbReference type="EC" id="1.5.1.2" evidence="9 10"/>
<evidence type="ECO:0000256" key="7">
    <source>
        <dbReference type="ARBA" id="ARBA00023002"/>
    </source>
</evidence>
<gene>
    <name evidence="9 14" type="primary">proC</name>
    <name evidence="14" type="ORF">DNHGIG_06030</name>
</gene>
<dbReference type="PANTHER" id="PTHR11645">
    <property type="entry name" value="PYRROLINE-5-CARBOXYLATE REDUCTASE"/>
    <property type="match status" value="1"/>
</dbReference>
<comment type="caution">
    <text evidence="14">The sequence shown here is derived from an EMBL/GenBank/DDBJ whole genome shotgun (WGS) entry which is preliminary data.</text>
</comment>
<keyword evidence="4 9" id="KW-0028">Amino-acid biosynthesis</keyword>
<dbReference type="Pfam" id="PF14748">
    <property type="entry name" value="P5CR_dimer"/>
    <property type="match status" value="1"/>
</dbReference>
<organism evidence="14 15">
    <name type="scientific">Collibacillus ludicampi</name>
    <dbReference type="NCBI Taxonomy" id="2771369"/>
    <lineage>
        <taxon>Bacteria</taxon>
        <taxon>Bacillati</taxon>
        <taxon>Bacillota</taxon>
        <taxon>Bacilli</taxon>
        <taxon>Bacillales</taxon>
        <taxon>Alicyclobacillaceae</taxon>
        <taxon>Collibacillus</taxon>
    </lineage>
</organism>
<comment type="subcellular location">
    <subcellularLocation>
        <location evidence="1 9">Cytoplasm</location>
    </subcellularLocation>
</comment>
<dbReference type="GO" id="GO:0055129">
    <property type="term" value="P:L-proline biosynthetic process"/>
    <property type="evidence" value="ECO:0007669"/>
    <property type="project" value="UniProtKB-UniRule"/>
</dbReference>
<comment type="function">
    <text evidence="8 9">Catalyzes the reduction of 1-pyrroline-5-carboxylate (PCA) to L-proline.</text>
</comment>
<dbReference type="InterPro" id="IPR036291">
    <property type="entry name" value="NAD(P)-bd_dom_sf"/>
</dbReference>
<dbReference type="RefSeq" id="WP_282198287.1">
    <property type="nucleotide sequence ID" value="NZ_BOQE01000001.1"/>
</dbReference>
<dbReference type="InterPro" id="IPR008927">
    <property type="entry name" value="6-PGluconate_DH-like_C_sf"/>
</dbReference>
<dbReference type="SUPFAM" id="SSF51735">
    <property type="entry name" value="NAD(P)-binding Rossmann-fold domains"/>
    <property type="match status" value="1"/>
</dbReference>
<dbReference type="Proteomes" id="UP001057291">
    <property type="component" value="Unassembled WGS sequence"/>
</dbReference>
<evidence type="ECO:0000256" key="10">
    <source>
        <dbReference type="NCBIfam" id="TIGR00112"/>
    </source>
</evidence>
<dbReference type="FunFam" id="1.10.3730.10:FF:000001">
    <property type="entry name" value="Pyrroline-5-carboxylate reductase"/>
    <property type="match status" value="1"/>
</dbReference>
<evidence type="ECO:0000256" key="3">
    <source>
        <dbReference type="ARBA" id="ARBA00022490"/>
    </source>
</evidence>
<dbReference type="Pfam" id="PF03807">
    <property type="entry name" value="F420_oxidored"/>
    <property type="match status" value="1"/>
</dbReference>
<evidence type="ECO:0000313" key="14">
    <source>
        <dbReference type="EMBL" id="GIM45054.1"/>
    </source>
</evidence>
<feature type="binding site" evidence="11">
    <location>
        <begin position="72"/>
        <end position="75"/>
    </location>
    <ligand>
        <name>NADP(+)</name>
        <dbReference type="ChEBI" id="CHEBI:58349"/>
    </ligand>
</feature>
<comment type="catalytic activity">
    <reaction evidence="9">
        <text>L-proline + NADP(+) = (S)-1-pyrroline-5-carboxylate + NADPH + 2 H(+)</text>
        <dbReference type="Rhea" id="RHEA:14109"/>
        <dbReference type="ChEBI" id="CHEBI:15378"/>
        <dbReference type="ChEBI" id="CHEBI:17388"/>
        <dbReference type="ChEBI" id="CHEBI:57783"/>
        <dbReference type="ChEBI" id="CHEBI:58349"/>
        <dbReference type="ChEBI" id="CHEBI:60039"/>
        <dbReference type="EC" id="1.5.1.2"/>
    </reaction>
</comment>
<evidence type="ECO:0000256" key="9">
    <source>
        <dbReference type="HAMAP-Rule" id="MF_01925"/>
    </source>
</evidence>
<comment type="catalytic activity">
    <reaction evidence="9">
        <text>L-proline + NAD(+) = (S)-1-pyrroline-5-carboxylate + NADH + 2 H(+)</text>
        <dbReference type="Rhea" id="RHEA:14105"/>
        <dbReference type="ChEBI" id="CHEBI:15378"/>
        <dbReference type="ChEBI" id="CHEBI:17388"/>
        <dbReference type="ChEBI" id="CHEBI:57540"/>
        <dbReference type="ChEBI" id="CHEBI:57945"/>
        <dbReference type="ChEBI" id="CHEBI:60039"/>
        <dbReference type="EC" id="1.5.1.2"/>
    </reaction>
</comment>
<name>A0AAV4LBH9_9BACL</name>
<proteinExistence type="inferred from homology"/>
<evidence type="ECO:0000256" key="1">
    <source>
        <dbReference type="ARBA" id="ARBA00004496"/>
    </source>
</evidence>
<dbReference type="InterPro" id="IPR000304">
    <property type="entry name" value="Pyrroline-COOH_reductase"/>
</dbReference>
<comment type="pathway">
    <text evidence="9">Amino-acid biosynthesis; L-proline biosynthesis; L-proline from L-glutamate 5-semialdehyde: step 1/1.</text>
</comment>
<dbReference type="HAMAP" id="MF_01925">
    <property type="entry name" value="P5C_reductase"/>
    <property type="match status" value="1"/>
</dbReference>
<keyword evidence="5 9" id="KW-0641">Proline biosynthesis</keyword>
<evidence type="ECO:0000256" key="4">
    <source>
        <dbReference type="ARBA" id="ARBA00022605"/>
    </source>
</evidence>
<evidence type="ECO:0000259" key="12">
    <source>
        <dbReference type="Pfam" id="PF03807"/>
    </source>
</evidence>
<evidence type="ECO:0000256" key="6">
    <source>
        <dbReference type="ARBA" id="ARBA00022857"/>
    </source>
</evidence>
<dbReference type="Gene3D" id="1.10.3730.10">
    <property type="entry name" value="ProC C-terminal domain-like"/>
    <property type="match status" value="1"/>
</dbReference>
<protein>
    <recommendedName>
        <fullName evidence="9 10">Pyrroline-5-carboxylate reductase</fullName>
        <shortName evidence="9">P5C reductase</shortName>
        <shortName evidence="9">P5CR</shortName>
        <ecNumber evidence="9 10">1.5.1.2</ecNumber>
    </recommendedName>
    <alternativeName>
        <fullName evidence="9">PCA reductase</fullName>
    </alternativeName>
</protein>
<dbReference type="SUPFAM" id="SSF48179">
    <property type="entry name" value="6-phosphogluconate dehydrogenase C-terminal domain-like"/>
    <property type="match status" value="1"/>
</dbReference>
<keyword evidence="7 9" id="KW-0560">Oxidoreductase</keyword>
<dbReference type="AlphaFoldDB" id="A0AAV4LBH9"/>
<feature type="domain" description="Pyrroline-5-carboxylate reductase dimerisation" evidence="13">
    <location>
        <begin position="164"/>
        <end position="268"/>
    </location>
</feature>
<keyword evidence="15" id="KW-1185">Reference proteome</keyword>
<evidence type="ECO:0000256" key="5">
    <source>
        <dbReference type="ARBA" id="ARBA00022650"/>
    </source>
</evidence>
<dbReference type="NCBIfam" id="TIGR00112">
    <property type="entry name" value="proC"/>
    <property type="match status" value="1"/>
</dbReference>
<comment type="similarity">
    <text evidence="2 9">Belongs to the pyrroline-5-carboxylate reductase family.</text>
</comment>
<keyword evidence="3 9" id="KW-0963">Cytoplasm</keyword>
<dbReference type="InterPro" id="IPR029036">
    <property type="entry name" value="P5CR_dimer"/>
</dbReference>
<dbReference type="Gene3D" id="3.40.50.720">
    <property type="entry name" value="NAD(P)-binding Rossmann-like Domain"/>
    <property type="match status" value="1"/>
</dbReference>
<dbReference type="PANTHER" id="PTHR11645:SF49">
    <property type="entry name" value="PYRROLINE-5-CARBOXYLATE REDUCTASE 1"/>
    <property type="match status" value="1"/>
</dbReference>
<reference evidence="14" key="1">
    <citation type="journal article" date="2023" name="Int. J. Syst. Evol. Microbiol.">
        <title>Collibacillus ludicampi gen. nov., sp. nov., a new soil bacterium of the family Alicyclobacillaceae.</title>
        <authorList>
            <person name="Jojima T."/>
            <person name="Ioku Y."/>
            <person name="Fukuta Y."/>
            <person name="Shirasaka N."/>
            <person name="Matsumura Y."/>
            <person name="Mori M."/>
        </authorList>
    </citation>
    <scope>NUCLEOTIDE SEQUENCE</scope>
    <source>
        <strain evidence="14">TP075</strain>
    </source>
</reference>
<dbReference type="GO" id="GO:0004735">
    <property type="term" value="F:pyrroline-5-carboxylate reductase activity"/>
    <property type="evidence" value="ECO:0007669"/>
    <property type="project" value="UniProtKB-UniRule"/>
</dbReference>
<dbReference type="GO" id="GO:0005737">
    <property type="term" value="C:cytoplasm"/>
    <property type="evidence" value="ECO:0007669"/>
    <property type="project" value="UniProtKB-SubCell"/>
</dbReference>
<dbReference type="PIRSF" id="PIRSF000193">
    <property type="entry name" value="Pyrrol-5-carb_rd"/>
    <property type="match status" value="1"/>
</dbReference>
<dbReference type="FunFam" id="3.40.50.720:FF:000190">
    <property type="entry name" value="Pyrroline-5-carboxylate reductase"/>
    <property type="match status" value="1"/>
</dbReference>
<dbReference type="EMBL" id="BOQE01000001">
    <property type="protein sequence ID" value="GIM45054.1"/>
    <property type="molecule type" value="Genomic_DNA"/>
</dbReference>
<evidence type="ECO:0000256" key="11">
    <source>
        <dbReference type="PIRSR" id="PIRSR000193-1"/>
    </source>
</evidence>
<keyword evidence="6 9" id="KW-0521">NADP</keyword>
<evidence type="ECO:0000259" key="13">
    <source>
        <dbReference type="Pfam" id="PF14748"/>
    </source>
</evidence>
<feature type="binding site" evidence="11">
    <location>
        <begin position="9"/>
        <end position="14"/>
    </location>
    <ligand>
        <name>NADP(+)</name>
        <dbReference type="ChEBI" id="CHEBI:58349"/>
    </ligand>
</feature>
<feature type="domain" description="Pyrroline-5-carboxylate reductase catalytic N-terminal" evidence="12">
    <location>
        <begin position="5"/>
        <end position="101"/>
    </location>
</feature>
<sequence length="272" mass="29362">MLRKKIAFLGAGSMAESLIRGLITEGNVLAEEMFVVNRSNQERLQQLVETYGVVPFQEKREAVRKADVLVIAVKPSDVVPLLQEIAEDVKENQVVVSFAAGVTIKTIEDQLGRNISVVRAMPNTSCAVLQSATAVSFSSGCDENAKRLANQLLSSVGTVSVIEESLMDAVTGLSGSGPAFFYYIVEAMQEAGVMLGLPEEIAKTLVVQTIYGAGCMLMKTGLPPAELRRQITSPNGTTQAGLEVLRTGEVNEWMKRAILRAAERSRELGQES</sequence>
<evidence type="ECO:0000313" key="15">
    <source>
        <dbReference type="Proteomes" id="UP001057291"/>
    </source>
</evidence>
<evidence type="ECO:0000256" key="2">
    <source>
        <dbReference type="ARBA" id="ARBA00005525"/>
    </source>
</evidence>